<keyword evidence="2" id="KW-0560">Oxidoreductase</keyword>
<reference evidence="3" key="1">
    <citation type="submission" date="2022-11" db="EMBL/GenBank/DDBJ databases">
        <title>Minimal conservation of predation-associated metabolite biosynthetic gene clusters underscores biosynthetic potential of Myxococcota including descriptions for ten novel species: Archangium lansinium sp. nov., Myxococcus landrumus sp. nov., Nannocystis bai.</title>
        <authorList>
            <person name="Ahearne A."/>
            <person name="Stevens C."/>
            <person name="Dowd S."/>
        </authorList>
    </citation>
    <scope>NUCLEOTIDE SEQUENCE</scope>
    <source>
        <strain evidence="3">Fl3</strain>
    </source>
</reference>
<evidence type="ECO:0000313" key="3">
    <source>
        <dbReference type="EMBL" id="WAS98661.1"/>
    </source>
</evidence>
<keyword evidence="2" id="KW-0408">Iron</keyword>
<organism evidence="3 4">
    <name type="scientific">Nannocystis punicea</name>
    <dbReference type="NCBI Taxonomy" id="2995304"/>
    <lineage>
        <taxon>Bacteria</taxon>
        <taxon>Pseudomonadati</taxon>
        <taxon>Myxococcota</taxon>
        <taxon>Polyangia</taxon>
        <taxon>Nannocystales</taxon>
        <taxon>Nannocystaceae</taxon>
        <taxon>Nannocystis</taxon>
    </lineage>
</organism>
<dbReference type="InterPro" id="IPR001128">
    <property type="entry name" value="Cyt_P450"/>
</dbReference>
<proteinExistence type="inferred from homology"/>
<dbReference type="InterPro" id="IPR002397">
    <property type="entry name" value="Cyt_P450_B"/>
</dbReference>
<dbReference type="PROSITE" id="PS00086">
    <property type="entry name" value="CYTOCHROME_P450"/>
    <property type="match status" value="1"/>
</dbReference>
<dbReference type="PANTHER" id="PTHR46696">
    <property type="entry name" value="P450, PUTATIVE (EUROFUNG)-RELATED"/>
    <property type="match status" value="1"/>
</dbReference>
<keyword evidence="2" id="KW-0479">Metal-binding</keyword>
<keyword evidence="4" id="KW-1185">Reference proteome</keyword>
<evidence type="ECO:0000256" key="1">
    <source>
        <dbReference type="ARBA" id="ARBA00010617"/>
    </source>
</evidence>
<dbReference type="PRINTS" id="PR00359">
    <property type="entry name" value="BP450"/>
</dbReference>
<gene>
    <name evidence="3" type="ORF">O0S08_21205</name>
</gene>
<dbReference type="InterPro" id="IPR036396">
    <property type="entry name" value="Cyt_P450_sf"/>
</dbReference>
<dbReference type="Pfam" id="PF00067">
    <property type="entry name" value="p450"/>
    <property type="match status" value="1"/>
</dbReference>
<protein>
    <submittedName>
        <fullName evidence="3">Cytochrome P450</fullName>
    </submittedName>
</protein>
<sequence length="416" mass="44947">MSFLREYAASEAGARTAVTLRWLAGRPRELFVELQREQPIFSTPSFVLLTRYAEALEVLTRGDVFLGHALEARRQPLFGGFSLDEREGPRAAVEAALVRLCVRGEDAERVATISHEAATAAVSAGRRAGRFDVVRDLAHVVAGRVAAEYLGVGGPEESTLVRWVEAIGRDIEDNPTDDSEIHEEARAAAAELGGYTDTMVASRRAQRSSGRMAGDDVLGRLVALQNVAHLRLEERRLREVLLGLLVAGIEPIACSIGLALGELIDRPEALRMARAAAKAGDDDGLWAVLREALRFSPPRLTVSRICGEDYTLAKGTANEVVLHAGVTVVVATAAAAFDPERVDDPEHFRLHRPDHHDFLFGEGPHGCLARQVAIAAVREGCKALLGHEFRLSGPLRRDGGRPIAFPVALGPLRAVG</sequence>
<keyword evidence="2" id="KW-0349">Heme</keyword>
<dbReference type="EMBL" id="CP114040">
    <property type="protein sequence ID" value="WAS98661.1"/>
    <property type="molecule type" value="Genomic_DNA"/>
</dbReference>
<evidence type="ECO:0000313" key="4">
    <source>
        <dbReference type="Proteomes" id="UP001164459"/>
    </source>
</evidence>
<dbReference type="Proteomes" id="UP001164459">
    <property type="component" value="Chromosome"/>
</dbReference>
<comment type="similarity">
    <text evidence="1 2">Belongs to the cytochrome P450 family.</text>
</comment>
<dbReference type="Gene3D" id="1.10.630.10">
    <property type="entry name" value="Cytochrome P450"/>
    <property type="match status" value="1"/>
</dbReference>
<evidence type="ECO:0000256" key="2">
    <source>
        <dbReference type="RuleBase" id="RU000461"/>
    </source>
</evidence>
<dbReference type="InterPro" id="IPR017972">
    <property type="entry name" value="Cyt_P450_CS"/>
</dbReference>
<dbReference type="RefSeq" id="WP_269041019.1">
    <property type="nucleotide sequence ID" value="NZ_CP114040.1"/>
</dbReference>
<dbReference type="PANTHER" id="PTHR46696:SF1">
    <property type="entry name" value="CYTOCHROME P450 YJIB-RELATED"/>
    <property type="match status" value="1"/>
</dbReference>
<dbReference type="SUPFAM" id="SSF48264">
    <property type="entry name" value="Cytochrome P450"/>
    <property type="match status" value="1"/>
</dbReference>
<name>A0ABY7HH74_9BACT</name>
<keyword evidence="2" id="KW-0503">Monooxygenase</keyword>
<accession>A0ABY7HH74</accession>